<evidence type="ECO:0000313" key="3">
    <source>
        <dbReference type="Proteomes" id="UP000027981"/>
    </source>
</evidence>
<dbReference type="GO" id="GO:0016887">
    <property type="term" value="F:ATP hydrolysis activity"/>
    <property type="evidence" value="ECO:0007669"/>
    <property type="project" value="InterPro"/>
</dbReference>
<dbReference type="InterPro" id="IPR041685">
    <property type="entry name" value="AAA_GajA/Old/RecF-like"/>
</dbReference>
<sequence>MNKRKKLEWIQIENFRGIKKVKLQEFGDINVFIGKNNTGKSTVLEAIYLNVTNGHLDLLGRIPFELVFYRRGLNPRDITDTEKADVEEYMEYILSYLFNSLSNKNYIRIQSNVSQYELVLKQGSEVSPDFIEEYISGYQTAISVTKKILEALTQDQESKDEKILEMLNQLAVEGLHPEFVLMTPKGRIVMAVIKFKHKGFVDYQIFLERNPETGRANAILIDEYLTRGYLGTTAKFSKLLKRLDRIFKPKLESVKELLAQQITLEIQNIIETLSEFYIITKDGKAIPVSLLGDGTKTSLIYFYVLSGKGNYILLEEPENHLHAGLMNKVINMILEASRYNQIFITTHSLEFLEKLLDMAVQKKTDLRIFRFEKWDKGIPKIESYDLNEANAAVNKIGVDLR</sequence>
<dbReference type="OrthoDB" id="25344at2157"/>
<dbReference type="InterPro" id="IPR051396">
    <property type="entry name" value="Bact_Antivir_Def_Nuclease"/>
</dbReference>
<dbReference type="GO" id="GO:0005524">
    <property type="term" value="F:ATP binding"/>
    <property type="evidence" value="ECO:0007669"/>
    <property type="project" value="InterPro"/>
</dbReference>
<organism evidence="2 3">
    <name type="scientific">Palaeococcus pacificus DY20341</name>
    <dbReference type="NCBI Taxonomy" id="1343739"/>
    <lineage>
        <taxon>Archaea</taxon>
        <taxon>Methanobacteriati</taxon>
        <taxon>Methanobacteriota</taxon>
        <taxon>Thermococci</taxon>
        <taxon>Thermococcales</taxon>
        <taxon>Thermococcaceae</taxon>
        <taxon>Palaeococcus</taxon>
    </lineage>
</organism>
<dbReference type="Gene3D" id="3.40.50.300">
    <property type="entry name" value="P-loop containing nucleotide triphosphate hydrolases"/>
    <property type="match status" value="1"/>
</dbReference>
<dbReference type="InterPro" id="IPR014555">
    <property type="entry name" value="RecF-like"/>
</dbReference>
<dbReference type="STRING" id="1343739.PAP_06135"/>
<proteinExistence type="predicted"/>
<dbReference type="SUPFAM" id="SSF52540">
    <property type="entry name" value="P-loop containing nucleoside triphosphate hydrolases"/>
    <property type="match status" value="1"/>
</dbReference>
<protein>
    <recommendedName>
        <fullName evidence="1">Endonuclease GajA/Old nuclease/RecF-like AAA domain-containing protein</fullName>
    </recommendedName>
</protein>
<feature type="domain" description="Endonuclease GajA/Old nuclease/RecF-like AAA" evidence="1">
    <location>
        <begin position="6"/>
        <end position="351"/>
    </location>
</feature>
<dbReference type="GeneID" id="24842348"/>
<dbReference type="PIRSF" id="PIRSF029347">
    <property type="entry name" value="RecF"/>
    <property type="match status" value="1"/>
</dbReference>
<dbReference type="Proteomes" id="UP000027981">
    <property type="component" value="Chromosome"/>
</dbReference>
<dbReference type="RefSeq" id="WP_048165165.1">
    <property type="nucleotide sequence ID" value="NZ_CP006019.1"/>
</dbReference>
<evidence type="ECO:0000313" key="2">
    <source>
        <dbReference type="EMBL" id="AIF69627.1"/>
    </source>
</evidence>
<dbReference type="EMBL" id="CP006019">
    <property type="protein sequence ID" value="AIF69627.1"/>
    <property type="molecule type" value="Genomic_DNA"/>
</dbReference>
<gene>
    <name evidence="2" type="ORF">PAP_06135</name>
</gene>
<dbReference type="PANTHER" id="PTHR43581:SF4">
    <property type="entry name" value="ATP_GTP PHOSPHATASE"/>
    <property type="match status" value="1"/>
</dbReference>
<dbReference type="KEGG" id="ppac:PAP_06135"/>
<dbReference type="AlphaFoldDB" id="A0A075LUH3"/>
<keyword evidence="3" id="KW-1185">Reference proteome</keyword>
<name>A0A075LUH3_9EURY</name>
<dbReference type="PANTHER" id="PTHR43581">
    <property type="entry name" value="ATP/GTP PHOSPHATASE"/>
    <property type="match status" value="1"/>
</dbReference>
<dbReference type="HOGENOM" id="CLU_063816_1_0_2"/>
<reference evidence="2 3" key="2">
    <citation type="journal article" date="2015" name="Genome Announc.">
        <title>Complete Genome Sequence of Hyperthermophilic Piezophilic Archaeon Palaeococcus pacificus DY20341T, Isolated from Deep-Sea Hydrothermal Sediments.</title>
        <authorList>
            <person name="Zeng X."/>
            <person name="Jebbar M."/>
            <person name="Shao Z."/>
        </authorList>
    </citation>
    <scope>NUCLEOTIDE SEQUENCE [LARGE SCALE GENOMIC DNA]</scope>
    <source>
        <strain evidence="2 3">DY20341</strain>
    </source>
</reference>
<dbReference type="Pfam" id="PF13175">
    <property type="entry name" value="AAA_15"/>
    <property type="match status" value="1"/>
</dbReference>
<reference evidence="3" key="1">
    <citation type="submission" date="2013-06" db="EMBL/GenBank/DDBJ databases">
        <title>Complete Genome Sequence of Hyperthermophilic Palaeococcus pacificus DY20341T, Isolated from a Deep-Sea Hydrothermal Sediments.</title>
        <authorList>
            <person name="Zeng X."/>
            <person name="Shao Z."/>
        </authorList>
    </citation>
    <scope>NUCLEOTIDE SEQUENCE [LARGE SCALE GENOMIC DNA]</scope>
    <source>
        <strain evidence="3">DY20341</strain>
    </source>
</reference>
<evidence type="ECO:0000259" key="1">
    <source>
        <dbReference type="Pfam" id="PF13175"/>
    </source>
</evidence>
<dbReference type="InterPro" id="IPR027417">
    <property type="entry name" value="P-loop_NTPase"/>
</dbReference>
<dbReference type="eggNOG" id="arCOG03239">
    <property type="taxonomic scope" value="Archaea"/>
</dbReference>
<accession>A0A075LUH3</accession>